<evidence type="ECO:0000256" key="7">
    <source>
        <dbReference type="SAM" id="Phobius"/>
    </source>
</evidence>
<dbReference type="CDD" id="cd11386">
    <property type="entry name" value="MCP_signal"/>
    <property type="match status" value="1"/>
</dbReference>
<evidence type="ECO:0000256" key="2">
    <source>
        <dbReference type="ARBA" id="ARBA00022475"/>
    </source>
</evidence>
<dbReference type="SUPFAM" id="SSF58104">
    <property type="entry name" value="Methyl-accepting chemotaxis protein (MCP) signaling domain"/>
    <property type="match status" value="1"/>
</dbReference>
<keyword evidence="7" id="KW-1133">Transmembrane helix</keyword>
<keyword evidence="2" id="KW-1003">Cell membrane</keyword>
<evidence type="ECO:0000256" key="4">
    <source>
        <dbReference type="ARBA" id="ARBA00023224"/>
    </source>
</evidence>
<keyword evidence="3 7" id="KW-0472">Membrane</keyword>
<keyword evidence="4 6" id="KW-0807">Transducer</keyword>
<gene>
    <name evidence="10" type="ORF">I6J18_16695</name>
</gene>
<sequence>MIIVLVTVCLLTVILSTTSIYMLKSRLQEDLKQELTSVGLLTEKTLNSTAIEILSKSSSTTNATFKKVQGDLDSIQEEQGIMSWSYIWSVDGDKVTPIGYTSNLNEIYKAGEVFEDIAPIHLKTAQKAMESGKSEVTDIFEDTFGSWRTVFTPIENNGQVIAVIGIDYSADYINNIVKKSIINQVVIGILGLIVILVVIHFVLRRLLKPLGFVVEVADSVAKGDLTATIKAVNTDDEVGKLSHSVQEMVSSLHSLITNIHDTSSYLAASAEELSANASETYDYSMKVSEDITKVAVGNETTLQTTEESVAAIEETAYGIQKIAGSSLIVSESSVHTSNEAQLGNEIVHRLIDQMQNIHESVHQIGHVIGKLNDNTAKISSFVKIISEIADQTNLLALNAAIEAARAGEHGKGFAVVADEVRKLAEQSSNSAVQITELIRVIQTDSSYSIQVMDKGEKDVEAGLTLTNEAGSIFERIFESTEKVALQIQEVSAASEEISASSEEVAASVNEMKVTAENTAKFSTNVSEASREQLISMEEIKATSDSLGKTAEELQILIGHFKI</sequence>
<dbReference type="GO" id="GO:0007165">
    <property type="term" value="P:signal transduction"/>
    <property type="evidence" value="ECO:0007669"/>
    <property type="project" value="UniProtKB-KW"/>
</dbReference>
<dbReference type="SMART" id="SM00304">
    <property type="entry name" value="HAMP"/>
    <property type="match status" value="1"/>
</dbReference>
<keyword evidence="11" id="KW-1185">Reference proteome</keyword>
<dbReference type="PANTHER" id="PTHR32089">
    <property type="entry name" value="METHYL-ACCEPTING CHEMOTAXIS PROTEIN MCPB"/>
    <property type="match status" value="1"/>
</dbReference>
<evidence type="ECO:0000259" key="8">
    <source>
        <dbReference type="PROSITE" id="PS50111"/>
    </source>
</evidence>
<accession>A0A974S376</accession>
<dbReference type="Pfam" id="PF00015">
    <property type="entry name" value="MCPsignal"/>
    <property type="match status" value="1"/>
</dbReference>
<evidence type="ECO:0000256" key="6">
    <source>
        <dbReference type="PROSITE-ProRule" id="PRU00284"/>
    </source>
</evidence>
<proteinExistence type="inferred from homology"/>
<evidence type="ECO:0000313" key="10">
    <source>
        <dbReference type="EMBL" id="QQT02725.1"/>
    </source>
</evidence>
<dbReference type="KEGG" id="ppsr:I6J18_16695"/>
<dbReference type="Gene3D" id="1.10.287.950">
    <property type="entry name" value="Methyl-accepting chemotaxis protein"/>
    <property type="match status" value="1"/>
</dbReference>
<dbReference type="PANTHER" id="PTHR32089:SF112">
    <property type="entry name" value="LYSOZYME-LIKE PROTEIN-RELATED"/>
    <property type="match status" value="1"/>
</dbReference>
<dbReference type="Gene3D" id="6.10.340.10">
    <property type="match status" value="1"/>
</dbReference>
<dbReference type="Proteomes" id="UP000595254">
    <property type="component" value="Chromosome"/>
</dbReference>
<dbReference type="Pfam" id="PF00672">
    <property type="entry name" value="HAMP"/>
    <property type="match status" value="1"/>
</dbReference>
<keyword evidence="7" id="KW-0812">Transmembrane</keyword>
<comment type="subcellular location">
    <subcellularLocation>
        <location evidence="1">Cell membrane</location>
    </subcellularLocation>
</comment>
<dbReference type="PROSITE" id="PS50885">
    <property type="entry name" value="HAMP"/>
    <property type="match status" value="1"/>
</dbReference>
<comment type="similarity">
    <text evidence="5">Belongs to the methyl-accepting chemotaxis (MCP) protein family.</text>
</comment>
<protein>
    <submittedName>
        <fullName evidence="10">HAMP domain-containing protein</fullName>
    </submittedName>
</protein>
<dbReference type="InterPro" id="IPR003660">
    <property type="entry name" value="HAMP_dom"/>
</dbReference>
<dbReference type="FunFam" id="1.10.287.950:FF:000001">
    <property type="entry name" value="Methyl-accepting chemotaxis sensory transducer"/>
    <property type="match status" value="1"/>
</dbReference>
<evidence type="ECO:0000259" key="9">
    <source>
        <dbReference type="PROSITE" id="PS50885"/>
    </source>
</evidence>
<dbReference type="PROSITE" id="PS50111">
    <property type="entry name" value="CHEMOTAXIS_TRANSDUC_2"/>
    <property type="match status" value="1"/>
</dbReference>
<dbReference type="EMBL" id="CP068053">
    <property type="protein sequence ID" value="QQT02725.1"/>
    <property type="molecule type" value="Genomic_DNA"/>
</dbReference>
<name>A0A974S376_PERPY</name>
<evidence type="ECO:0000256" key="1">
    <source>
        <dbReference type="ARBA" id="ARBA00004236"/>
    </source>
</evidence>
<feature type="transmembrane region" description="Helical" evidence="7">
    <location>
        <begin position="181"/>
        <end position="203"/>
    </location>
</feature>
<organism evidence="10 11">
    <name type="scientific">Peribacillus psychrosaccharolyticus</name>
    <name type="common">Bacillus psychrosaccharolyticus</name>
    <dbReference type="NCBI Taxonomy" id="1407"/>
    <lineage>
        <taxon>Bacteria</taxon>
        <taxon>Bacillati</taxon>
        <taxon>Bacillota</taxon>
        <taxon>Bacilli</taxon>
        <taxon>Bacillales</taxon>
        <taxon>Bacillaceae</taxon>
        <taxon>Peribacillus</taxon>
    </lineage>
</organism>
<feature type="domain" description="HAMP" evidence="9">
    <location>
        <begin position="204"/>
        <end position="257"/>
    </location>
</feature>
<dbReference type="GO" id="GO:0006935">
    <property type="term" value="P:chemotaxis"/>
    <property type="evidence" value="ECO:0007669"/>
    <property type="project" value="UniProtKB-ARBA"/>
</dbReference>
<feature type="domain" description="Methyl-accepting transducer" evidence="8">
    <location>
        <begin position="276"/>
        <end position="512"/>
    </location>
</feature>
<dbReference type="AlphaFoldDB" id="A0A974S376"/>
<dbReference type="GO" id="GO:0005886">
    <property type="term" value="C:plasma membrane"/>
    <property type="evidence" value="ECO:0007669"/>
    <property type="project" value="UniProtKB-SubCell"/>
</dbReference>
<evidence type="ECO:0000256" key="5">
    <source>
        <dbReference type="ARBA" id="ARBA00029447"/>
    </source>
</evidence>
<dbReference type="SMART" id="SM00283">
    <property type="entry name" value="MA"/>
    <property type="match status" value="1"/>
</dbReference>
<dbReference type="CDD" id="cd06225">
    <property type="entry name" value="HAMP"/>
    <property type="match status" value="1"/>
</dbReference>
<reference evidence="10 11" key="1">
    <citation type="submission" date="2021-01" db="EMBL/GenBank/DDBJ databases">
        <title>FDA dAtabase for Regulatory Grade micrObial Sequences (FDA-ARGOS): Supporting development and validation of Infectious Disease Dx tests.</title>
        <authorList>
            <person name="Nelson B."/>
            <person name="Plummer A."/>
            <person name="Tallon L."/>
            <person name="Sadzewicz L."/>
            <person name="Zhao X."/>
            <person name="Boylan J."/>
            <person name="Ott S."/>
            <person name="Bowen H."/>
            <person name="Vavikolanu K."/>
            <person name="Mehta A."/>
            <person name="Aluvathingal J."/>
            <person name="Nadendla S."/>
            <person name="Myers T."/>
            <person name="Yan Y."/>
            <person name="Sichtig H."/>
        </authorList>
    </citation>
    <scope>NUCLEOTIDE SEQUENCE [LARGE SCALE GENOMIC DNA]</scope>
    <source>
        <strain evidence="10 11">FDAARGOS_1161</strain>
    </source>
</reference>
<dbReference type="InterPro" id="IPR004089">
    <property type="entry name" value="MCPsignal_dom"/>
</dbReference>
<evidence type="ECO:0000313" key="11">
    <source>
        <dbReference type="Proteomes" id="UP000595254"/>
    </source>
</evidence>
<evidence type="ECO:0000256" key="3">
    <source>
        <dbReference type="ARBA" id="ARBA00023136"/>
    </source>
</evidence>